<dbReference type="SUPFAM" id="SSF48452">
    <property type="entry name" value="TPR-like"/>
    <property type="match status" value="1"/>
</dbReference>
<dbReference type="RefSeq" id="WP_085680505.1">
    <property type="nucleotide sequence ID" value="NZ_CP020931.1"/>
</dbReference>
<accession>A0A1W6K9I2</accession>
<dbReference type="AlphaFoldDB" id="A0A1W6K9I2"/>
<evidence type="ECO:0008006" key="4">
    <source>
        <dbReference type="Google" id="ProtNLM"/>
    </source>
</evidence>
<sequence>MVVLAKFRKVSTRFALSLTAALIPGLASGGSDLASLHLGLAQFALDTHDPAAALRYTRNATTEAERLVRAKALLVTGSHQEAERLLKELIEGQYYRGQAALLLAELPTDSGDNKTREYLETASKRASGSDRQKALYRLAEIEREAGHTDRAGKVLASMEPGYWAALGYMNIAADYGRQDRNPSRALVALRVALAMSEEDVDSQRSQELRSRLLVRAGYLAYDHGDYEKAIGFLEKIPLESYSTSHGLYLHGLALSASGNQRAAMQSWHRAKKYPLAYPGVANAWLGTGRGYDLAGYLGQAGEAYLAANASYESERVTLRKLADQIRQKGAYQALVLDARNSEAQWFLADNRTLTQPRTAYLIRFIEQPASQAAVNRVAELREMRQTLNQREDSLAVFRGAISERLGPLGHNVDGGPFNEDIEVLVQRLANLKARTISPAQQEALKGVARTLADLKASVGRLDGRLKKKDRKLNELMTRTDHALERIRTVRRTADALLSRAESELDELALAYVEEQDHRMAFALDRTEQQIAHLYEYLALENLERGQP</sequence>
<gene>
    <name evidence="2" type="ORF">MARSALSMR5_02013</name>
</gene>
<keyword evidence="1" id="KW-0732">Signal</keyword>
<organism evidence="2 3">
    <name type="scientific">Marinobacter salarius</name>
    <dbReference type="NCBI Taxonomy" id="1420917"/>
    <lineage>
        <taxon>Bacteria</taxon>
        <taxon>Pseudomonadati</taxon>
        <taxon>Pseudomonadota</taxon>
        <taxon>Gammaproteobacteria</taxon>
        <taxon>Pseudomonadales</taxon>
        <taxon>Marinobacteraceae</taxon>
        <taxon>Marinobacter</taxon>
    </lineage>
</organism>
<name>A0A1W6K9I2_9GAMM</name>
<dbReference type="STRING" id="1420917.AU15_15170"/>
<protein>
    <recommendedName>
        <fullName evidence="4">Tetratricopeptide repeat protein</fullName>
    </recommendedName>
</protein>
<dbReference type="Gene3D" id="1.25.40.10">
    <property type="entry name" value="Tetratricopeptide repeat domain"/>
    <property type="match status" value="1"/>
</dbReference>
<evidence type="ECO:0000313" key="3">
    <source>
        <dbReference type="Proteomes" id="UP000193100"/>
    </source>
</evidence>
<feature type="signal peptide" evidence="1">
    <location>
        <begin position="1"/>
        <end position="29"/>
    </location>
</feature>
<reference evidence="2 3" key="1">
    <citation type="submission" date="2017-04" db="EMBL/GenBank/DDBJ databases">
        <title>Genome Sequence of Marinobacter salarius strain SMR5 Isolated from a culture of the Diatom Skeletonema marinoi.</title>
        <authorList>
            <person name="Topel M."/>
            <person name="Pinder M.I.M."/>
            <person name="Johansson O.N."/>
            <person name="Kourtchenko O."/>
            <person name="Godhe A."/>
            <person name="Clarke A.K."/>
        </authorList>
    </citation>
    <scope>NUCLEOTIDE SEQUENCE [LARGE SCALE GENOMIC DNA]</scope>
    <source>
        <strain evidence="2 3">SMR5</strain>
    </source>
</reference>
<dbReference type="EMBL" id="CP020931">
    <property type="protein sequence ID" value="ARM84088.1"/>
    <property type="molecule type" value="Genomic_DNA"/>
</dbReference>
<dbReference type="Proteomes" id="UP000193100">
    <property type="component" value="Chromosome"/>
</dbReference>
<evidence type="ECO:0000313" key="2">
    <source>
        <dbReference type="EMBL" id="ARM84088.1"/>
    </source>
</evidence>
<evidence type="ECO:0000256" key="1">
    <source>
        <dbReference type="SAM" id="SignalP"/>
    </source>
</evidence>
<dbReference type="GeneID" id="77255964"/>
<proteinExistence type="predicted"/>
<feature type="chain" id="PRO_5012393664" description="Tetratricopeptide repeat protein" evidence="1">
    <location>
        <begin position="30"/>
        <end position="547"/>
    </location>
</feature>
<dbReference type="InterPro" id="IPR011990">
    <property type="entry name" value="TPR-like_helical_dom_sf"/>
</dbReference>